<dbReference type="InterPro" id="IPR016163">
    <property type="entry name" value="Ald_DH_C"/>
</dbReference>
<dbReference type="FunCoup" id="A0A067M8Z8">
    <property type="interactions" value="275"/>
</dbReference>
<dbReference type="GO" id="GO:0016620">
    <property type="term" value="F:oxidoreductase activity, acting on the aldehyde or oxo group of donors, NAD or NADP as acceptor"/>
    <property type="evidence" value="ECO:0007669"/>
    <property type="project" value="InterPro"/>
</dbReference>
<feature type="domain" description="Aldehyde dehydrogenase" evidence="5">
    <location>
        <begin position="34"/>
        <end position="493"/>
    </location>
</feature>
<name>A0A067M8Z8_BOTB1</name>
<accession>A0A067M8Z8</accession>
<keyword evidence="2 4" id="KW-0560">Oxidoreductase</keyword>
<dbReference type="AlphaFoldDB" id="A0A067M8Z8"/>
<comment type="similarity">
    <text evidence="1 4">Belongs to the aldehyde dehydrogenase family.</text>
</comment>
<dbReference type="EMBL" id="KL198051">
    <property type="protein sequence ID" value="KDQ12243.1"/>
    <property type="molecule type" value="Genomic_DNA"/>
</dbReference>
<dbReference type="HOGENOM" id="CLU_005391_0_2_1"/>
<dbReference type="InterPro" id="IPR016162">
    <property type="entry name" value="Ald_DH_N"/>
</dbReference>
<dbReference type="Gene3D" id="3.40.309.10">
    <property type="entry name" value="Aldehyde Dehydrogenase, Chain A, domain 2"/>
    <property type="match status" value="1"/>
</dbReference>
<dbReference type="Proteomes" id="UP000027195">
    <property type="component" value="Unassembled WGS sequence"/>
</dbReference>
<protein>
    <recommendedName>
        <fullName evidence="5">Aldehyde dehydrogenase domain-containing protein</fullName>
    </recommendedName>
</protein>
<organism evidence="6 7">
    <name type="scientific">Botryobasidium botryosum (strain FD-172 SS1)</name>
    <dbReference type="NCBI Taxonomy" id="930990"/>
    <lineage>
        <taxon>Eukaryota</taxon>
        <taxon>Fungi</taxon>
        <taxon>Dikarya</taxon>
        <taxon>Basidiomycota</taxon>
        <taxon>Agaricomycotina</taxon>
        <taxon>Agaricomycetes</taxon>
        <taxon>Cantharellales</taxon>
        <taxon>Botryobasidiaceae</taxon>
        <taxon>Botryobasidium</taxon>
    </lineage>
</organism>
<evidence type="ECO:0000313" key="6">
    <source>
        <dbReference type="EMBL" id="KDQ12243.1"/>
    </source>
</evidence>
<proteinExistence type="inferred from homology"/>
<evidence type="ECO:0000256" key="2">
    <source>
        <dbReference type="ARBA" id="ARBA00023002"/>
    </source>
</evidence>
<dbReference type="InParanoid" id="A0A067M8Z8"/>
<dbReference type="Pfam" id="PF00171">
    <property type="entry name" value="Aldedh"/>
    <property type="match status" value="1"/>
</dbReference>
<gene>
    <name evidence="6" type="ORF">BOTBODRAFT_34526</name>
</gene>
<dbReference type="InterPro" id="IPR016160">
    <property type="entry name" value="Ald_DH_CS_CYS"/>
</dbReference>
<dbReference type="Gene3D" id="3.40.605.10">
    <property type="entry name" value="Aldehyde Dehydrogenase, Chain A, domain 1"/>
    <property type="match status" value="1"/>
</dbReference>
<feature type="active site" evidence="3">
    <location>
        <position position="270"/>
    </location>
</feature>
<dbReference type="InterPro" id="IPR016161">
    <property type="entry name" value="Ald_DH/histidinol_DH"/>
</dbReference>
<dbReference type="InterPro" id="IPR029510">
    <property type="entry name" value="Ald_DH_CS_GLU"/>
</dbReference>
<dbReference type="FunFam" id="3.40.309.10:FF:000012">
    <property type="entry name" value="Betaine aldehyde dehydrogenase"/>
    <property type="match status" value="1"/>
</dbReference>
<dbReference type="SUPFAM" id="SSF53720">
    <property type="entry name" value="ALDH-like"/>
    <property type="match status" value="1"/>
</dbReference>
<evidence type="ECO:0000256" key="1">
    <source>
        <dbReference type="ARBA" id="ARBA00009986"/>
    </source>
</evidence>
<evidence type="ECO:0000313" key="7">
    <source>
        <dbReference type="Proteomes" id="UP000027195"/>
    </source>
</evidence>
<evidence type="ECO:0000256" key="3">
    <source>
        <dbReference type="PROSITE-ProRule" id="PRU10007"/>
    </source>
</evidence>
<dbReference type="FunFam" id="3.40.605.10:FF:000050">
    <property type="entry name" value="Aldehyde dehydrogenase, mitochondrial"/>
    <property type="match status" value="1"/>
</dbReference>
<evidence type="ECO:0000259" key="5">
    <source>
        <dbReference type="Pfam" id="PF00171"/>
    </source>
</evidence>
<keyword evidence="7" id="KW-1185">Reference proteome</keyword>
<dbReference type="PROSITE" id="PS00687">
    <property type="entry name" value="ALDEHYDE_DEHYDR_GLU"/>
    <property type="match status" value="1"/>
</dbReference>
<sequence>MPPVFNYQFENQLGFRGQSTFSTGLFIDGKFVDAIDGQTIEVVNPAKGDVIGTASLANEKDIDAAVNAATRAFQTSWGLKVPASERARLLLKLADLIDRDADELASLETLNVGKPYLYARYGDVAASAMMARYYAGWADKLTGKTVEVDESKLIYTRQEPLGVVAGIIPWNFPLFLLVLKLTPALATGNTVILKPSELTPLTSIRLCSLINEAGFPPGVVNVVAGTGQSAGVAIANHMGIQKIALTGGPLAGRSLLKAAGNSNLKRLTLELGGKSPAIIFDDADFDDAVRWASFGIFFNAGQMCMAGSRIYVQETIYDKFIEAFLAHSKTLRTGDPFDPATQLGAQISSVHTERIMRHIKVAVEEGATLVAGGSRIDREGYFVEPTVFTNVKHDMKIIQEEIFGPVVAIAKFKDEEEVLKMANGTMYGLAASVFTNNVTRAIKISGALEAGTVWVNCHHNITPQVSYGGYKQSGMGRELGDEAIGQYTNTKAVHINLGSKSIF</sequence>
<dbReference type="InterPro" id="IPR015590">
    <property type="entry name" value="Aldehyde_DH_dom"/>
</dbReference>
<reference evidence="7" key="1">
    <citation type="journal article" date="2014" name="Proc. Natl. Acad. Sci. U.S.A.">
        <title>Extensive sampling of basidiomycete genomes demonstrates inadequacy of the white-rot/brown-rot paradigm for wood decay fungi.</title>
        <authorList>
            <person name="Riley R."/>
            <person name="Salamov A.A."/>
            <person name="Brown D.W."/>
            <person name="Nagy L.G."/>
            <person name="Floudas D."/>
            <person name="Held B.W."/>
            <person name="Levasseur A."/>
            <person name="Lombard V."/>
            <person name="Morin E."/>
            <person name="Otillar R."/>
            <person name="Lindquist E.A."/>
            <person name="Sun H."/>
            <person name="LaButti K.M."/>
            <person name="Schmutz J."/>
            <person name="Jabbour D."/>
            <person name="Luo H."/>
            <person name="Baker S.E."/>
            <person name="Pisabarro A.G."/>
            <person name="Walton J.D."/>
            <person name="Blanchette R.A."/>
            <person name="Henrissat B."/>
            <person name="Martin F."/>
            <person name="Cullen D."/>
            <person name="Hibbett D.S."/>
            <person name="Grigoriev I.V."/>
        </authorList>
    </citation>
    <scope>NUCLEOTIDE SEQUENCE [LARGE SCALE GENOMIC DNA]</scope>
    <source>
        <strain evidence="7">FD-172 SS1</strain>
    </source>
</reference>
<dbReference type="PROSITE" id="PS00070">
    <property type="entry name" value="ALDEHYDE_DEHYDR_CYS"/>
    <property type="match status" value="1"/>
</dbReference>
<evidence type="ECO:0000256" key="4">
    <source>
        <dbReference type="RuleBase" id="RU003345"/>
    </source>
</evidence>
<dbReference type="OrthoDB" id="310895at2759"/>
<dbReference type="STRING" id="930990.A0A067M8Z8"/>
<dbReference type="PANTHER" id="PTHR11699">
    <property type="entry name" value="ALDEHYDE DEHYDROGENASE-RELATED"/>
    <property type="match status" value="1"/>
</dbReference>